<dbReference type="RefSeq" id="WP_130502517.1">
    <property type="nucleotide sequence ID" value="NZ_SHLI01000001.1"/>
</dbReference>
<organism evidence="16 17">
    <name type="scientific">Spiribacter vilamensis</name>
    <dbReference type="NCBI Taxonomy" id="531306"/>
    <lineage>
        <taxon>Bacteria</taxon>
        <taxon>Pseudomonadati</taxon>
        <taxon>Pseudomonadota</taxon>
        <taxon>Gammaproteobacteria</taxon>
        <taxon>Chromatiales</taxon>
        <taxon>Ectothiorhodospiraceae</taxon>
        <taxon>Spiribacter</taxon>
    </lineage>
</organism>
<evidence type="ECO:0000256" key="12">
    <source>
        <dbReference type="ARBA" id="ARBA00022989"/>
    </source>
</evidence>
<evidence type="ECO:0000256" key="10">
    <source>
        <dbReference type="ARBA" id="ARBA00022723"/>
    </source>
</evidence>
<evidence type="ECO:0000313" key="17">
    <source>
        <dbReference type="Proteomes" id="UP000292298"/>
    </source>
</evidence>
<evidence type="ECO:0000313" key="16">
    <source>
        <dbReference type="EMBL" id="RZU98178.1"/>
    </source>
</evidence>
<dbReference type="InterPro" id="IPR014312">
    <property type="entry name" value="Succ_DH_anchor"/>
</dbReference>
<evidence type="ECO:0000256" key="14">
    <source>
        <dbReference type="ARBA" id="ARBA00023136"/>
    </source>
</evidence>
<dbReference type="Proteomes" id="UP000292298">
    <property type="component" value="Unassembled WGS sequence"/>
</dbReference>
<dbReference type="Pfam" id="PF01127">
    <property type="entry name" value="Sdh_cyt"/>
    <property type="match status" value="1"/>
</dbReference>
<dbReference type="Gene3D" id="1.20.1300.10">
    <property type="entry name" value="Fumarate reductase/succinate dehydrogenase, transmembrane subunit"/>
    <property type="match status" value="1"/>
</dbReference>
<dbReference type="NCBIfam" id="TIGR02968">
    <property type="entry name" value="succ_dehyd_anc"/>
    <property type="match status" value="1"/>
</dbReference>
<feature type="transmembrane region" description="Helical" evidence="15">
    <location>
        <begin position="65"/>
        <end position="86"/>
    </location>
</feature>
<sequence>MDYRTPLKRAQGLGASHHGASHWWMQRLSAVAMVPLMLWLVVGLATHTGGGYEGTVTWLGNPVNAVVLVIAFGVLFYHASLGLQVVLEDYVSHKGVRIALVTGVRFLAALLAVSAIFALFKIALGG</sequence>
<evidence type="ECO:0000256" key="3">
    <source>
        <dbReference type="ARBA" id="ARBA00004141"/>
    </source>
</evidence>
<dbReference type="AlphaFoldDB" id="A0A4Q8CYV6"/>
<dbReference type="UniPathway" id="UPA00223"/>
<keyword evidence="7" id="KW-0816">Tricarboxylic acid cycle</keyword>
<comment type="caution">
    <text evidence="16">The sequence shown here is derived from an EMBL/GenBank/DDBJ whole genome shotgun (WGS) entry which is preliminary data.</text>
</comment>
<protein>
    <recommendedName>
        <fullName evidence="5">Succinate dehydrogenase hydrophobic membrane anchor subunit</fullName>
    </recommendedName>
</protein>
<dbReference type="OrthoDB" id="9809280at2"/>
<proteinExistence type="predicted"/>
<evidence type="ECO:0000256" key="11">
    <source>
        <dbReference type="ARBA" id="ARBA00022982"/>
    </source>
</evidence>
<dbReference type="GO" id="GO:0006099">
    <property type="term" value="P:tricarboxylic acid cycle"/>
    <property type="evidence" value="ECO:0007669"/>
    <property type="project" value="UniProtKB-UniPathway"/>
</dbReference>
<evidence type="ECO:0000256" key="13">
    <source>
        <dbReference type="ARBA" id="ARBA00023004"/>
    </source>
</evidence>
<keyword evidence="10" id="KW-0479">Metal-binding</keyword>
<keyword evidence="8" id="KW-0349">Heme</keyword>
<dbReference type="GO" id="GO:0020037">
    <property type="term" value="F:heme binding"/>
    <property type="evidence" value="ECO:0007669"/>
    <property type="project" value="InterPro"/>
</dbReference>
<dbReference type="GO" id="GO:0046872">
    <property type="term" value="F:metal ion binding"/>
    <property type="evidence" value="ECO:0007669"/>
    <property type="project" value="UniProtKB-KW"/>
</dbReference>
<evidence type="ECO:0000256" key="2">
    <source>
        <dbReference type="ARBA" id="ARBA00004050"/>
    </source>
</evidence>
<evidence type="ECO:0000256" key="4">
    <source>
        <dbReference type="ARBA" id="ARBA00005163"/>
    </source>
</evidence>
<evidence type="ECO:0000256" key="1">
    <source>
        <dbReference type="ARBA" id="ARBA00001971"/>
    </source>
</evidence>
<comment type="subcellular location">
    <subcellularLocation>
        <location evidence="3">Membrane</location>
        <topology evidence="3">Multi-pass membrane protein</topology>
    </subcellularLocation>
</comment>
<accession>A0A4Q8CYV6</accession>
<keyword evidence="11" id="KW-0249">Electron transport</keyword>
<dbReference type="CDD" id="cd03495">
    <property type="entry name" value="SQR_TypeC_SdhD_like"/>
    <property type="match status" value="1"/>
</dbReference>
<evidence type="ECO:0000256" key="7">
    <source>
        <dbReference type="ARBA" id="ARBA00022532"/>
    </source>
</evidence>
<evidence type="ECO:0000256" key="15">
    <source>
        <dbReference type="SAM" id="Phobius"/>
    </source>
</evidence>
<reference evidence="16 17" key="1">
    <citation type="submission" date="2019-02" db="EMBL/GenBank/DDBJ databases">
        <title>Genomic Encyclopedia of Type Strains, Phase IV (KMG-IV): sequencing the most valuable type-strain genomes for metagenomic binning, comparative biology and taxonomic classification.</title>
        <authorList>
            <person name="Goeker M."/>
        </authorList>
    </citation>
    <scope>NUCLEOTIDE SEQUENCE [LARGE SCALE GENOMIC DNA]</scope>
    <source>
        <strain evidence="16 17">DSM 21056</strain>
    </source>
</reference>
<gene>
    <name evidence="16" type="ORF">EV698_0419</name>
</gene>
<feature type="transmembrane region" description="Helical" evidence="15">
    <location>
        <begin position="28"/>
        <end position="45"/>
    </location>
</feature>
<dbReference type="InterPro" id="IPR000701">
    <property type="entry name" value="SuccDH_FuR_B_TM-su"/>
</dbReference>
<keyword evidence="17" id="KW-1185">Reference proteome</keyword>
<evidence type="ECO:0000256" key="6">
    <source>
        <dbReference type="ARBA" id="ARBA00022448"/>
    </source>
</evidence>
<keyword evidence="6" id="KW-0813">Transport</keyword>
<feature type="transmembrane region" description="Helical" evidence="15">
    <location>
        <begin position="98"/>
        <end position="120"/>
    </location>
</feature>
<evidence type="ECO:0000256" key="9">
    <source>
        <dbReference type="ARBA" id="ARBA00022692"/>
    </source>
</evidence>
<comment type="pathway">
    <text evidence="4">Carbohydrate metabolism; tricarboxylic acid cycle.</text>
</comment>
<evidence type="ECO:0000256" key="8">
    <source>
        <dbReference type="ARBA" id="ARBA00022617"/>
    </source>
</evidence>
<dbReference type="InterPro" id="IPR034804">
    <property type="entry name" value="SQR/QFR_C/D"/>
</dbReference>
<dbReference type="SUPFAM" id="SSF81343">
    <property type="entry name" value="Fumarate reductase respiratory complex transmembrane subunits"/>
    <property type="match status" value="1"/>
</dbReference>
<comment type="function">
    <text evidence="2">Membrane-anchoring subunit of succinate dehydrogenase (SDH).</text>
</comment>
<comment type="cofactor">
    <cofactor evidence="1">
        <name>heme</name>
        <dbReference type="ChEBI" id="CHEBI:30413"/>
    </cofactor>
</comment>
<dbReference type="GO" id="GO:0016020">
    <property type="term" value="C:membrane"/>
    <property type="evidence" value="ECO:0007669"/>
    <property type="project" value="UniProtKB-SubCell"/>
</dbReference>
<evidence type="ECO:0000256" key="5">
    <source>
        <dbReference type="ARBA" id="ARBA00019425"/>
    </source>
</evidence>
<keyword evidence="13" id="KW-0408">Iron</keyword>
<keyword evidence="14 15" id="KW-0472">Membrane</keyword>
<keyword evidence="12 15" id="KW-1133">Transmembrane helix</keyword>
<dbReference type="EMBL" id="SHLI01000001">
    <property type="protein sequence ID" value="RZU98178.1"/>
    <property type="molecule type" value="Genomic_DNA"/>
</dbReference>
<keyword evidence="9 15" id="KW-0812">Transmembrane</keyword>
<name>A0A4Q8CYV6_9GAMM</name>